<accession>A0A7I8VUA4</accession>
<keyword evidence="10 14" id="KW-0539">Nucleus</keyword>
<evidence type="ECO:0000256" key="3">
    <source>
        <dbReference type="ARBA" id="ARBA00014891"/>
    </source>
</evidence>
<feature type="domain" description="CVC" evidence="19">
    <location>
        <begin position="173"/>
        <end position="228"/>
    </location>
</feature>
<evidence type="ECO:0000256" key="7">
    <source>
        <dbReference type="ARBA" id="ARBA00023125"/>
    </source>
</evidence>
<dbReference type="GO" id="GO:0000981">
    <property type="term" value="F:DNA-binding transcription factor activity, RNA polymerase II-specific"/>
    <property type="evidence" value="ECO:0007669"/>
    <property type="project" value="InterPro"/>
</dbReference>
<keyword evidence="8 14" id="KW-0371">Homeobox</keyword>
<evidence type="ECO:0000256" key="10">
    <source>
        <dbReference type="ARBA" id="ARBA00023242"/>
    </source>
</evidence>
<dbReference type="CDD" id="cd00086">
    <property type="entry name" value="homeodomain"/>
    <property type="match status" value="1"/>
</dbReference>
<dbReference type="InterPro" id="IPR023339">
    <property type="entry name" value="CVC"/>
</dbReference>
<dbReference type="OrthoDB" id="6159439at2759"/>
<dbReference type="GO" id="GO:1990837">
    <property type="term" value="F:sequence-specific double-stranded DNA binding"/>
    <property type="evidence" value="ECO:0007669"/>
    <property type="project" value="TreeGrafter"/>
</dbReference>
<dbReference type="GO" id="GO:0007601">
    <property type="term" value="P:visual perception"/>
    <property type="evidence" value="ECO:0007669"/>
    <property type="project" value="UniProtKB-KW"/>
</dbReference>
<feature type="region of interest" description="Disordered" evidence="16">
    <location>
        <begin position="65"/>
        <end position="116"/>
    </location>
</feature>
<feature type="domain" description="OAR" evidence="18">
    <location>
        <begin position="251"/>
        <end position="264"/>
    </location>
</feature>
<feature type="region of interest" description="Disordered" evidence="16">
    <location>
        <begin position="259"/>
        <end position="298"/>
    </location>
</feature>
<feature type="DNA-binding region" description="Homeobox" evidence="14">
    <location>
        <begin position="113"/>
        <end position="172"/>
    </location>
</feature>
<dbReference type="EMBL" id="CAJFCJ010000011">
    <property type="protein sequence ID" value="CAD5119909.1"/>
    <property type="molecule type" value="Genomic_DNA"/>
</dbReference>
<evidence type="ECO:0000256" key="5">
    <source>
        <dbReference type="ARBA" id="ARBA00022606"/>
    </source>
</evidence>
<dbReference type="Gene3D" id="1.10.10.60">
    <property type="entry name" value="Homeodomain-like"/>
    <property type="match status" value="1"/>
</dbReference>
<feature type="compositionally biased region" description="Low complexity" evidence="16">
    <location>
        <begin position="281"/>
        <end position="298"/>
    </location>
</feature>
<dbReference type="InterPro" id="IPR052294">
    <property type="entry name" value="VSX_homeobox_regulators"/>
</dbReference>
<evidence type="ECO:0000256" key="6">
    <source>
        <dbReference type="ARBA" id="ARBA00023015"/>
    </source>
</evidence>
<evidence type="ECO:0000256" key="13">
    <source>
        <dbReference type="ARBA" id="ARBA00031274"/>
    </source>
</evidence>
<evidence type="ECO:0000256" key="4">
    <source>
        <dbReference type="ARBA" id="ARBA00022473"/>
    </source>
</evidence>
<dbReference type="Proteomes" id="UP000549394">
    <property type="component" value="Unassembled WGS sequence"/>
</dbReference>
<keyword evidence="5" id="KW-0716">Sensory transduction</keyword>
<gene>
    <name evidence="20" type="ORF">DGYR_LOCUS8085</name>
</gene>
<dbReference type="PROSITE" id="PS50803">
    <property type="entry name" value="OAR"/>
    <property type="match status" value="1"/>
</dbReference>
<dbReference type="PROSITE" id="PS00027">
    <property type="entry name" value="HOMEOBOX_1"/>
    <property type="match status" value="1"/>
</dbReference>
<organism evidence="20 21">
    <name type="scientific">Dimorphilus gyrociliatus</name>
    <dbReference type="NCBI Taxonomy" id="2664684"/>
    <lineage>
        <taxon>Eukaryota</taxon>
        <taxon>Metazoa</taxon>
        <taxon>Spiralia</taxon>
        <taxon>Lophotrochozoa</taxon>
        <taxon>Annelida</taxon>
        <taxon>Polychaeta</taxon>
        <taxon>Polychaeta incertae sedis</taxon>
        <taxon>Dinophilidae</taxon>
        <taxon>Dimorphilus</taxon>
    </lineage>
</organism>
<evidence type="ECO:0000256" key="9">
    <source>
        <dbReference type="ARBA" id="ARBA00023163"/>
    </source>
</evidence>
<dbReference type="SUPFAM" id="SSF46689">
    <property type="entry name" value="Homeodomain-like"/>
    <property type="match status" value="1"/>
</dbReference>
<dbReference type="GO" id="GO:0005634">
    <property type="term" value="C:nucleus"/>
    <property type="evidence" value="ECO:0007669"/>
    <property type="project" value="UniProtKB-SubCell"/>
</dbReference>
<dbReference type="InterPro" id="IPR009057">
    <property type="entry name" value="Homeodomain-like_sf"/>
</dbReference>
<evidence type="ECO:0000313" key="20">
    <source>
        <dbReference type="EMBL" id="CAD5119909.1"/>
    </source>
</evidence>
<feature type="domain" description="Homeobox" evidence="17">
    <location>
        <begin position="111"/>
        <end position="171"/>
    </location>
</feature>
<keyword evidence="11" id="KW-0844">Vision</keyword>
<keyword evidence="4" id="KW-0217">Developmental protein</keyword>
<evidence type="ECO:0000256" key="8">
    <source>
        <dbReference type="ARBA" id="ARBA00023155"/>
    </source>
</evidence>
<dbReference type="PANTHER" id="PTHR46892:SF3">
    <property type="entry name" value="VISUAL SYSTEM HOMEOBOX 2"/>
    <property type="match status" value="1"/>
</dbReference>
<protein>
    <recommendedName>
        <fullName evidence="3">Visual system homeobox 2</fullName>
    </recommendedName>
    <alternativeName>
        <fullName evidence="12">Ceh-10 homeodomain-containing homolog</fullName>
    </alternativeName>
    <alternativeName>
        <fullName evidence="13">Homeobox protein CHX10</fullName>
    </alternativeName>
</protein>
<dbReference type="PROSITE" id="PS50071">
    <property type="entry name" value="HOMEOBOX_2"/>
    <property type="match status" value="1"/>
</dbReference>
<comment type="similarity">
    <text evidence="2">Belongs to the paired homeobox family.</text>
</comment>
<evidence type="ECO:0000256" key="11">
    <source>
        <dbReference type="ARBA" id="ARBA00023305"/>
    </source>
</evidence>
<evidence type="ECO:0000256" key="14">
    <source>
        <dbReference type="PROSITE-ProRule" id="PRU00108"/>
    </source>
</evidence>
<sequence length="298" mass="33461">MHQAHSMAATAAMAYQTTSSLQRSPFAIHELLGLSERPPPPPPPIPPSAQLDWRHVHLQQLAASAMPPHHHHPHLHATPTDMHSHHENTNDLDALGRPLTSSPTNGNKKKKKKRRHRTIFTSYQLEELEKAFKDAHYPDVYAREVLSLKTDLPEDRIQVWFQNRRAKWRKSEKTWGKGSIMAEYGLYGAMVRHSLPLPDSIVKPTNEGKEVVESSAPWLLSMHKKSIEAAQKLKEEEMENFPNSNDQLKEESIANLRAKAKDFSSSRDPSNAAFKPLPFDSSTTSSATSTPSSLDPGT</sequence>
<keyword evidence="6" id="KW-0805">Transcription regulation</keyword>
<evidence type="ECO:0000259" key="17">
    <source>
        <dbReference type="PROSITE" id="PS50071"/>
    </source>
</evidence>
<evidence type="ECO:0000259" key="18">
    <source>
        <dbReference type="PROSITE" id="PS50803"/>
    </source>
</evidence>
<feature type="compositionally biased region" description="Basic residues" evidence="16">
    <location>
        <begin position="107"/>
        <end position="116"/>
    </location>
</feature>
<evidence type="ECO:0000256" key="12">
    <source>
        <dbReference type="ARBA" id="ARBA00030203"/>
    </source>
</evidence>
<keyword evidence="21" id="KW-1185">Reference proteome</keyword>
<dbReference type="InterPro" id="IPR017970">
    <property type="entry name" value="Homeobox_CS"/>
</dbReference>
<evidence type="ECO:0000256" key="2">
    <source>
        <dbReference type="ARBA" id="ARBA00005733"/>
    </source>
</evidence>
<dbReference type="AlphaFoldDB" id="A0A7I8VUA4"/>
<keyword evidence="7 14" id="KW-0238">DNA-binding</keyword>
<proteinExistence type="inferred from homology"/>
<evidence type="ECO:0000256" key="16">
    <source>
        <dbReference type="SAM" id="MobiDB-lite"/>
    </source>
</evidence>
<dbReference type="PROSITE" id="PS51496">
    <property type="entry name" value="CVC"/>
    <property type="match status" value="1"/>
</dbReference>
<evidence type="ECO:0000256" key="15">
    <source>
        <dbReference type="RuleBase" id="RU000682"/>
    </source>
</evidence>
<dbReference type="InterPro" id="IPR003654">
    <property type="entry name" value="OAR_dom"/>
</dbReference>
<evidence type="ECO:0000313" key="21">
    <source>
        <dbReference type="Proteomes" id="UP000549394"/>
    </source>
</evidence>
<keyword evidence="9" id="KW-0804">Transcription</keyword>
<dbReference type="FunFam" id="1.10.10.60:FF:000065">
    <property type="entry name" value="Visual system homeobox 1"/>
    <property type="match status" value="1"/>
</dbReference>
<dbReference type="SMART" id="SM00389">
    <property type="entry name" value="HOX"/>
    <property type="match status" value="1"/>
</dbReference>
<comment type="subcellular location">
    <subcellularLocation>
        <location evidence="1 14 15">Nucleus</location>
    </subcellularLocation>
</comment>
<dbReference type="InterPro" id="IPR001356">
    <property type="entry name" value="HD"/>
</dbReference>
<evidence type="ECO:0000256" key="1">
    <source>
        <dbReference type="ARBA" id="ARBA00004123"/>
    </source>
</evidence>
<comment type="caution">
    <text evidence="20">The sequence shown here is derived from an EMBL/GenBank/DDBJ whole genome shotgun (WGS) entry which is preliminary data.</text>
</comment>
<name>A0A7I8VUA4_9ANNE</name>
<evidence type="ECO:0000259" key="19">
    <source>
        <dbReference type="PROSITE" id="PS51496"/>
    </source>
</evidence>
<dbReference type="Pfam" id="PF00046">
    <property type="entry name" value="Homeodomain"/>
    <property type="match status" value="1"/>
</dbReference>
<reference evidence="20 21" key="1">
    <citation type="submission" date="2020-08" db="EMBL/GenBank/DDBJ databases">
        <authorList>
            <person name="Hejnol A."/>
        </authorList>
    </citation>
    <scope>NUCLEOTIDE SEQUENCE [LARGE SCALE GENOMIC DNA]</scope>
</reference>
<dbReference type="PANTHER" id="PTHR46892">
    <property type="entry name" value="VISUAL SYSTEM HOMEOBOX 2"/>
    <property type="match status" value="1"/>
</dbReference>